<dbReference type="EMBL" id="MU853790">
    <property type="protein sequence ID" value="KAK3940926.1"/>
    <property type="molecule type" value="Genomic_DNA"/>
</dbReference>
<comment type="caution">
    <text evidence="1">The sequence shown here is derived from an EMBL/GenBank/DDBJ whole genome shotgun (WGS) entry which is preliminary data.</text>
</comment>
<evidence type="ECO:0000313" key="2">
    <source>
        <dbReference type="Proteomes" id="UP001303473"/>
    </source>
</evidence>
<dbReference type="InterPro" id="IPR043519">
    <property type="entry name" value="NT_sf"/>
</dbReference>
<name>A0AAN6S5T1_9PEZI</name>
<protein>
    <recommendedName>
        <fullName evidence="3">Nucleotidyltransferase</fullName>
    </recommendedName>
</protein>
<dbReference type="AlphaFoldDB" id="A0AAN6S5T1"/>
<proteinExistence type="predicted"/>
<accession>A0AAN6S5T1</accession>
<evidence type="ECO:0008006" key="3">
    <source>
        <dbReference type="Google" id="ProtNLM"/>
    </source>
</evidence>
<keyword evidence="2" id="KW-1185">Reference proteome</keyword>
<sequence length="247" mass="27714">MPCKYYYSLVELDDLEEAAESAHPSQQEQALQIVADIFNPIGLPYGVMGGFNFYLRGSGRTTDDVDLAVSSAQSLETTLELLNHDDRITRPREKMIWVGGVARIFVLVRNASDQPPPEMGGQNHGQEQGQQVQIDLKWQRTEGHGMPSDLSLATELLPIPSTGGKVRFLKIGPLVRAKFQSYGRGKEGDYSDLLFVCKDARYSGIVREEAAEHVNPEKRRAFLEEVLERNPDQEKAVRYALRIPPDE</sequence>
<reference evidence="2" key="1">
    <citation type="journal article" date="2023" name="Mol. Phylogenet. Evol.">
        <title>Genome-scale phylogeny and comparative genomics of the fungal order Sordariales.</title>
        <authorList>
            <person name="Hensen N."/>
            <person name="Bonometti L."/>
            <person name="Westerberg I."/>
            <person name="Brannstrom I.O."/>
            <person name="Guillou S."/>
            <person name="Cros-Aarteil S."/>
            <person name="Calhoun S."/>
            <person name="Haridas S."/>
            <person name="Kuo A."/>
            <person name="Mondo S."/>
            <person name="Pangilinan J."/>
            <person name="Riley R."/>
            <person name="LaButti K."/>
            <person name="Andreopoulos B."/>
            <person name="Lipzen A."/>
            <person name="Chen C."/>
            <person name="Yan M."/>
            <person name="Daum C."/>
            <person name="Ng V."/>
            <person name="Clum A."/>
            <person name="Steindorff A."/>
            <person name="Ohm R.A."/>
            <person name="Martin F."/>
            <person name="Silar P."/>
            <person name="Natvig D.O."/>
            <person name="Lalanne C."/>
            <person name="Gautier V."/>
            <person name="Ament-Velasquez S.L."/>
            <person name="Kruys A."/>
            <person name="Hutchinson M.I."/>
            <person name="Powell A.J."/>
            <person name="Barry K."/>
            <person name="Miller A.N."/>
            <person name="Grigoriev I.V."/>
            <person name="Debuchy R."/>
            <person name="Gladieux P."/>
            <person name="Hiltunen Thoren M."/>
            <person name="Johannesson H."/>
        </authorList>
    </citation>
    <scope>NUCLEOTIDE SEQUENCE [LARGE SCALE GENOMIC DNA]</scope>
    <source>
        <strain evidence="2">CBS 340.73</strain>
    </source>
</reference>
<organism evidence="1 2">
    <name type="scientific">Diplogelasinospora grovesii</name>
    <dbReference type="NCBI Taxonomy" id="303347"/>
    <lineage>
        <taxon>Eukaryota</taxon>
        <taxon>Fungi</taxon>
        <taxon>Dikarya</taxon>
        <taxon>Ascomycota</taxon>
        <taxon>Pezizomycotina</taxon>
        <taxon>Sordariomycetes</taxon>
        <taxon>Sordariomycetidae</taxon>
        <taxon>Sordariales</taxon>
        <taxon>Diplogelasinosporaceae</taxon>
        <taxon>Diplogelasinospora</taxon>
    </lineage>
</organism>
<gene>
    <name evidence="1" type="ORF">QBC46DRAFT_312708</name>
</gene>
<dbReference type="Gene3D" id="3.30.460.40">
    <property type="match status" value="1"/>
</dbReference>
<dbReference type="Proteomes" id="UP001303473">
    <property type="component" value="Unassembled WGS sequence"/>
</dbReference>
<dbReference type="SUPFAM" id="SSF81301">
    <property type="entry name" value="Nucleotidyltransferase"/>
    <property type="match status" value="1"/>
</dbReference>
<evidence type="ECO:0000313" key="1">
    <source>
        <dbReference type="EMBL" id="KAK3940926.1"/>
    </source>
</evidence>